<sequence length="496" mass="54604">MPSAFRPSYDSGQATMDSSKSGFILESNASPLPHQPHSYPGHSLVPLEMFHPYGLPLNHMPEPLFFPQYLHESLHSLDGRDELDVHTLPNVQHQHFATSVGDKNAPAGSVAIQVIENMQPYHAIRPPDQETLYDIQDTLMSFPTLEIFSPPVADLHQWPQSQSSNFQYSAIAQAHSHPAQSVIAANYETDLDASHCPESSTVMDPNTLAAGQSNAPCPLQVDNFGGYAHPIRFLDWIAPPPKHKTFEGVETADASSSGARRRRRRHARSTEGMFGEYALADASATIMVKPLVDHHPVVISGRRTHDGEGEALQTRKYGVMEIDNHKRGQSATHKCGRLATHKRGRSATHKRGRSATHKRGRSATVAKDLPAGLACVRACEWTDQPCGLYVEINKTCLADHLLYWHGVHARAMARCKFKGCLDSVESLGRHVTTVHYATCSECDYCGEEFSRSDAVARHHKGCESVQSARKSAGDTFKLQPAKTIIYGYIVPAGDAK</sequence>
<dbReference type="Proteomes" id="UP000714275">
    <property type="component" value="Unassembled WGS sequence"/>
</dbReference>
<organism evidence="4 5">
    <name type="scientific">Suillus placidus</name>
    <dbReference type="NCBI Taxonomy" id="48579"/>
    <lineage>
        <taxon>Eukaryota</taxon>
        <taxon>Fungi</taxon>
        <taxon>Dikarya</taxon>
        <taxon>Basidiomycota</taxon>
        <taxon>Agaricomycotina</taxon>
        <taxon>Agaricomycetes</taxon>
        <taxon>Agaricomycetidae</taxon>
        <taxon>Boletales</taxon>
        <taxon>Suillineae</taxon>
        <taxon>Suillaceae</taxon>
        <taxon>Suillus</taxon>
    </lineage>
</organism>
<evidence type="ECO:0000313" key="5">
    <source>
        <dbReference type="Proteomes" id="UP000714275"/>
    </source>
</evidence>
<evidence type="ECO:0000256" key="1">
    <source>
        <dbReference type="PROSITE-ProRule" id="PRU00042"/>
    </source>
</evidence>
<accession>A0A9P7A1C7</accession>
<evidence type="ECO:0000313" key="4">
    <source>
        <dbReference type="EMBL" id="KAG1780700.1"/>
    </source>
</evidence>
<dbReference type="AlphaFoldDB" id="A0A9P7A1C7"/>
<dbReference type="OrthoDB" id="2674533at2759"/>
<feature type="region of interest" description="Disordered" evidence="2">
    <location>
        <begin position="343"/>
        <end position="363"/>
    </location>
</feature>
<keyword evidence="1" id="KW-0862">Zinc</keyword>
<dbReference type="PROSITE" id="PS50157">
    <property type="entry name" value="ZINC_FINGER_C2H2_2"/>
    <property type="match status" value="1"/>
</dbReference>
<feature type="compositionally biased region" description="Basic residues" evidence="2">
    <location>
        <begin position="343"/>
        <end position="361"/>
    </location>
</feature>
<feature type="domain" description="C2H2-type" evidence="3">
    <location>
        <begin position="440"/>
        <end position="471"/>
    </location>
</feature>
<dbReference type="GO" id="GO:0008270">
    <property type="term" value="F:zinc ion binding"/>
    <property type="evidence" value="ECO:0007669"/>
    <property type="project" value="UniProtKB-KW"/>
</dbReference>
<dbReference type="InterPro" id="IPR013087">
    <property type="entry name" value="Znf_C2H2_type"/>
</dbReference>
<gene>
    <name evidence="4" type="ORF">EV702DRAFT_1194173</name>
</gene>
<feature type="region of interest" description="Disordered" evidence="2">
    <location>
        <begin position="248"/>
        <end position="269"/>
    </location>
</feature>
<comment type="caution">
    <text evidence="4">The sequence shown here is derived from an EMBL/GenBank/DDBJ whole genome shotgun (WGS) entry which is preliminary data.</text>
</comment>
<dbReference type="EMBL" id="JABBWD010000008">
    <property type="protein sequence ID" value="KAG1780700.1"/>
    <property type="molecule type" value="Genomic_DNA"/>
</dbReference>
<evidence type="ECO:0000259" key="3">
    <source>
        <dbReference type="PROSITE" id="PS50157"/>
    </source>
</evidence>
<name>A0A9P7A1C7_9AGAM</name>
<reference evidence="4" key="1">
    <citation type="journal article" date="2020" name="New Phytol.">
        <title>Comparative genomics reveals dynamic genome evolution in host specialist ectomycorrhizal fungi.</title>
        <authorList>
            <person name="Lofgren L.A."/>
            <person name="Nguyen N.H."/>
            <person name="Vilgalys R."/>
            <person name="Ruytinx J."/>
            <person name="Liao H.L."/>
            <person name="Branco S."/>
            <person name="Kuo A."/>
            <person name="LaButti K."/>
            <person name="Lipzen A."/>
            <person name="Andreopoulos W."/>
            <person name="Pangilinan J."/>
            <person name="Riley R."/>
            <person name="Hundley H."/>
            <person name="Na H."/>
            <person name="Barry K."/>
            <person name="Grigoriev I.V."/>
            <person name="Stajich J.E."/>
            <person name="Kennedy P.G."/>
        </authorList>
    </citation>
    <scope>NUCLEOTIDE SEQUENCE</scope>
    <source>
        <strain evidence="4">DOB743</strain>
    </source>
</reference>
<proteinExistence type="predicted"/>
<evidence type="ECO:0000256" key="2">
    <source>
        <dbReference type="SAM" id="MobiDB-lite"/>
    </source>
</evidence>
<keyword evidence="5" id="KW-1185">Reference proteome</keyword>
<keyword evidence="1" id="KW-0479">Metal-binding</keyword>
<keyword evidence="1" id="KW-0863">Zinc-finger</keyword>
<protein>
    <recommendedName>
        <fullName evidence="3">C2H2-type domain-containing protein</fullName>
    </recommendedName>
</protein>